<organism evidence="1 2">
    <name type="scientific">Pleurodeles waltl</name>
    <name type="common">Iberian ribbed newt</name>
    <dbReference type="NCBI Taxonomy" id="8319"/>
    <lineage>
        <taxon>Eukaryota</taxon>
        <taxon>Metazoa</taxon>
        <taxon>Chordata</taxon>
        <taxon>Craniata</taxon>
        <taxon>Vertebrata</taxon>
        <taxon>Euteleostomi</taxon>
        <taxon>Amphibia</taxon>
        <taxon>Batrachia</taxon>
        <taxon>Caudata</taxon>
        <taxon>Salamandroidea</taxon>
        <taxon>Salamandridae</taxon>
        <taxon>Pleurodelinae</taxon>
        <taxon>Pleurodeles</taxon>
    </lineage>
</organism>
<protein>
    <submittedName>
        <fullName evidence="1">Uncharacterized protein</fullName>
    </submittedName>
</protein>
<sequence>MEGQRSGLQHRRWARREAVILGTGGGLTKTRPEALAEWQAGPRPVTLKERHGRWHRHRYDQQVPPE</sequence>
<accession>A0AAV7SNB1</accession>
<name>A0AAV7SNB1_PLEWA</name>
<comment type="caution">
    <text evidence="1">The sequence shown here is derived from an EMBL/GenBank/DDBJ whole genome shotgun (WGS) entry which is preliminary data.</text>
</comment>
<reference evidence="1" key="1">
    <citation type="journal article" date="2022" name="bioRxiv">
        <title>Sequencing and chromosome-scale assembly of the giantPleurodeles waltlgenome.</title>
        <authorList>
            <person name="Brown T."/>
            <person name="Elewa A."/>
            <person name="Iarovenko S."/>
            <person name="Subramanian E."/>
            <person name="Araus A.J."/>
            <person name="Petzold A."/>
            <person name="Susuki M."/>
            <person name="Suzuki K.-i.T."/>
            <person name="Hayashi T."/>
            <person name="Toyoda A."/>
            <person name="Oliveira C."/>
            <person name="Osipova E."/>
            <person name="Leigh N.D."/>
            <person name="Simon A."/>
            <person name="Yun M.H."/>
        </authorList>
    </citation>
    <scope>NUCLEOTIDE SEQUENCE</scope>
    <source>
        <strain evidence="1">20211129_DDA</strain>
        <tissue evidence="1">Liver</tissue>
    </source>
</reference>
<gene>
    <name evidence="1" type="ORF">NDU88_006007</name>
</gene>
<keyword evidence="2" id="KW-1185">Reference proteome</keyword>
<evidence type="ECO:0000313" key="1">
    <source>
        <dbReference type="EMBL" id="KAJ1165586.1"/>
    </source>
</evidence>
<dbReference type="AlphaFoldDB" id="A0AAV7SNB1"/>
<dbReference type="Proteomes" id="UP001066276">
    <property type="component" value="Chromosome 4_2"/>
</dbReference>
<dbReference type="EMBL" id="JANPWB010000008">
    <property type="protein sequence ID" value="KAJ1165586.1"/>
    <property type="molecule type" value="Genomic_DNA"/>
</dbReference>
<proteinExistence type="predicted"/>
<evidence type="ECO:0000313" key="2">
    <source>
        <dbReference type="Proteomes" id="UP001066276"/>
    </source>
</evidence>